<feature type="domain" description="ATP-grasp" evidence="2">
    <location>
        <begin position="116"/>
        <end position="291"/>
    </location>
</feature>
<keyword evidence="4" id="KW-1185">Reference proteome</keyword>
<dbReference type="Gene3D" id="3.30.470.20">
    <property type="entry name" value="ATP-grasp fold, B domain"/>
    <property type="match status" value="1"/>
</dbReference>
<dbReference type="AlphaFoldDB" id="A0A2U2B3N7"/>
<evidence type="ECO:0000313" key="4">
    <source>
        <dbReference type="Proteomes" id="UP000244956"/>
    </source>
</evidence>
<dbReference type="RefSeq" id="WP_109266162.1">
    <property type="nucleotide sequence ID" value="NZ_QEWP01000028.1"/>
</dbReference>
<dbReference type="InterPro" id="IPR013815">
    <property type="entry name" value="ATP_grasp_subdomain_1"/>
</dbReference>
<organism evidence="3 4">
    <name type="scientific">Marinilabilia rubra</name>
    <dbReference type="NCBI Taxonomy" id="2162893"/>
    <lineage>
        <taxon>Bacteria</taxon>
        <taxon>Pseudomonadati</taxon>
        <taxon>Bacteroidota</taxon>
        <taxon>Bacteroidia</taxon>
        <taxon>Marinilabiliales</taxon>
        <taxon>Marinilabiliaceae</taxon>
        <taxon>Marinilabilia</taxon>
    </lineage>
</organism>
<reference evidence="3 4" key="1">
    <citation type="submission" date="2018-05" db="EMBL/GenBank/DDBJ databases">
        <title>Marinilabilia rubrum sp. nov., isolated from saltern sediment.</title>
        <authorList>
            <person name="Zhang R."/>
        </authorList>
    </citation>
    <scope>NUCLEOTIDE SEQUENCE [LARGE SCALE GENOMIC DNA]</scope>
    <source>
        <strain evidence="3 4">WTE16</strain>
    </source>
</reference>
<dbReference type="Pfam" id="PF21360">
    <property type="entry name" value="PylC-like_N"/>
    <property type="match status" value="1"/>
</dbReference>
<proteinExistence type="predicted"/>
<evidence type="ECO:0000313" key="3">
    <source>
        <dbReference type="EMBL" id="PWD97682.1"/>
    </source>
</evidence>
<accession>A0A2U2B3N7</accession>
<sequence>MNILISSVGRQAYLVKAFIQALGNQGRVYAVDCDEKAVGLKTADDFFIAPPFSSSEYVPWIIQICEKYNIKLLVSLNVDDILILKKSENLFSHLDCFILGADYETMSLSNDKYQLPLLSQKLNLPSAKTFLVSQDFDIEMIHELPVIAKPRYGKGARGNFILKEKKDLIEFLETNKGDIPYVLQEFISGEEYGFDVINDLNGNFLRLYGRKKLLQYNGESFRAKTVHPKFWEEPALKWSKWLKHTGTANFDVIFKDGKGYLIDLNLRFSGDYVFSHIAGANTPQLLIDNLLKLPMGEKTYQPKIEVIGERLDYGAKII</sequence>
<keyword evidence="1" id="KW-0547">Nucleotide-binding</keyword>
<dbReference type="Proteomes" id="UP000244956">
    <property type="component" value="Unassembled WGS sequence"/>
</dbReference>
<dbReference type="PROSITE" id="PS50975">
    <property type="entry name" value="ATP_GRASP"/>
    <property type="match status" value="1"/>
</dbReference>
<protein>
    <recommendedName>
        <fullName evidence="2">ATP-grasp domain-containing protein</fullName>
    </recommendedName>
</protein>
<dbReference type="SUPFAM" id="SSF56059">
    <property type="entry name" value="Glutathione synthetase ATP-binding domain-like"/>
    <property type="match status" value="1"/>
</dbReference>
<name>A0A2U2B3N7_9BACT</name>
<gene>
    <name evidence="3" type="ORF">DDZ16_19520</name>
</gene>
<evidence type="ECO:0000256" key="1">
    <source>
        <dbReference type="PROSITE-ProRule" id="PRU00409"/>
    </source>
</evidence>
<dbReference type="InterPro" id="IPR003806">
    <property type="entry name" value="ATP-grasp_PylC-type"/>
</dbReference>
<dbReference type="Gene3D" id="3.40.50.20">
    <property type="match status" value="1"/>
</dbReference>
<dbReference type="InterPro" id="IPR048764">
    <property type="entry name" value="PylC_N"/>
</dbReference>
<comment type="caution">
    <text evidence="3">The sequence shown here is derived from an EMBL/GenBank/DDBJ whole genome shotgun (WGS) entry which is preliminary data.</text>
</comment>
<dbReference type="EMBL" id="QEWP01000028">
    <property type="protein sequence ID" value="PWD97682.1"/>
    <property type="molecule type" value="Genomic_DNA"/>
</dbReference>
<keyword evidence="1" id="KW-0067">ATP-binding</keyword>
<dbReference type="InterPro" id="IPR011761">
    <property type="entry name" value="ATP-grasp"/>
</dbReference>
<dbReference type="Gene3D" id="3.30.1490.20">
    <property type="entry name" value="ATP-grasp fold, A domain"/>
    <property type="match status" value="1"/>
</dbReference>
<dbReference type="GO" id="GO:0046872">
    <property type="term" value="F:metal ion binding"/>
    <property type="evidence" value="ECO:0007669"/>
    <property type="project" value="InterPro"/>
</dbReference>
<dbReference type="Pfam" id="PF02655">
    <property type="entry name" value="ATP-grasp_3"/>
    <property type="match status" value="1"/>
</dbReference>
<evidence type="ECO:0000259" key="2">
    <source>
        <dbReference type="PROSITE" id="PS50975"/>
    </source>
</evidence>
<dbReference type="GO" id="GO:0005524">
    <property type="term" value="F:ATP binding"/>
    <property type="evidence" value="ECO:0007669"/>
    <property type="project" value="UniProtKB-UniRule"/>
</dbReference>
<dbReference type="OrthoDB" id="650389at2"/>